<evidence type="ECO:0000256" key="7">
    <source>
        <dbReference type="ARBA" id="ARBA00023136"/>
    </source>
</evidence>
<sequence length="551" mass="64042">MSFWAVFVKRGKGKKALLALIFTYLATSVILRFEGQRNTGLRKYTIYELVNYSSAQPTFINKVASLFQVEERPLLAPSLSEDEVMAMIESQISNLPFKAWQRHKNKKCSGKACVKYPSIYELRYNNIHWQTLRTSNGTFHLYNAFYDNRTLVEEKPVIRILGMVDRLQPPETYCQLWIDGFETAIISPVTNYAYIWEGSWGNHRENVMQPYLITCRMPADNINLIPESVSLVEKPYDTSTTNLRVIDNQPSSGEKEDFAVCVKGLDVGKDDLSVRITEWLELLFILGAHKVFLYDLDVHPNVSKVIHYYEEKGRVEVTKLTLPAEQPNIPGLIHMYFKAKIVNKRQNEVIPYNDCLYKNMNRYKYIVLLDIDEIIMPRKVLSWKELMETVVHKGQENKKIPRSSYAIRNVYFLDGMQEPHGYASDIPKYMHMLQHVYRAEHYTKPGQYVKCFHDSDRILILHNHYPFKCIGGWCSPYSVDTEVAHLQHYRSTCVGELKKICKEDFMVNTIKDSAILRFRNDLINRVQNTLIHLGFIQHASHNATPNTDGIM</sequence>
<dbReference type="InterPro" id="IPR008166">
    <property type="entry name" value="Glyco_transf_92"/>
</dbReference>
<dbReference type="GO" id="GO:0016020">
    <property type="term" value="C:membrane"/>
    <property type="evidence" value="ECO:0007669"/>
    <property type="project" value="UniProtKB-SubCell"/>
</dbReference>
<keyword evidence="6" id="KW-1133">Transmembrane helix</keyword>
<dbReference type="EC" id="2.4.1.-" evidence="8"/>
<proteinExistence type="inferred from homology"/>
<comment type="similarity">
    <text evidence="2 8">Belongs to the glycosyltransferase 92 family.</text>
</comment>
<organism evidence="9 10">
    <name type="scientific">Halocaridina rubra</name>
    <name type="common">Hawaiian red shrimp</name>
    <dbReference type="NCBI Taxonomy" id="373956"/>
    <lineage>
        <taxon>Eukaryota</taxon>
        <taxon>Metazoa</taxon>
        <taxon>Ecdysozoa</taxon>
        <taxon>Arthropoda</taxon>
        <taxon>Crustacea</taxon>
        <taxon>Multicrustacea</taxon>
        <taxon>Malacostraca</taxon>
        <taxon>Eumalacostraca</taxon>
        <taxon>Eucarida</taxon>
        <taxon>Decapoda</taxon>
        <taxon>Pleocyemata</taxon>
        <taxon>Caridea</taxon>
        <taxon>Atyoidea</taxon>
        <taxon>Atyidae</taxon>
        <taxon>Halocaridina</taxon>
    </lineage>
</organism>
<protein>
    <recommendedName>
        <fullName evidence="8">Glycosyltransferase family 92 protein</fullName>
        <ecNumber evidence="8">2.4.1.-</ecNumber>
    </recommendedName>
</protein>
<dbReference type="GO" id="GO:0005737">
    <property type="term" value="C:cytoplasm"/>
    <property type="evidence" value="ECO:0007669"/>
    <property type="project" value="TreeGrafter"/>
</dbReference>
<comment type="subcellular location">
    <subcellularLocation>
        <location evidence="1">Membrane</location>
        <topology evidence="1">Single-pass membrane protein</topology>
    </subcellularLocation>
</comment>
<dbReference type="Pfam" id="PF01697">
    <property type="entry name" value="Glyco_transf_92"/>
    <property type="match status" value="1"/>
</dbReference>
<name>A0AAN8ZP91_HALRR</name>
<dbReference type="Proteomes" id="UP001381693">
    <property type="component" value="Unassembled WGS sequence"/>
</dbReference>
<dbReference type="GO" id="GO:0016757">
    <property type="term" value="F:glycosyltransferase activity"/>
    <property type="evidence" value="ECO:0007669"/>
    <property type="project" value="UniProtKB-UniRule"/>
</dbReference>
<keyword evidence="7" id="KW-0472">Membrane</keyword>
<evidence type="ECO:0000313" key="9">
    <source>
        <dbReference type="EMBL" id="KAK7021977.1"/>
    </source>
</evidence>
<evidence type="ECO:0000313" key="10">
    <source>
        <dbReference type="Proteomes" id="UP001381693"/>
    </source>
</evidence>
<gene>
    <name evidence="9" type="ORF">SK128_006311</name>
</gene>
<evidence type="ECO:0000256" key="1">
    <source>
        <dbReference type="ARBA" id="ARBA00004167"/>
    </source>
</evidence>
<accession>A0AAN8ZP91</accession>
<keyword evidence="4 8" id="KW-0808">Transferase</keyword>
<evidence type="ECO:0000256" key="2">
    <source>
        <dbReference type="ARBA" id="ARBA00007647"/>
    </source>
</evidence>
<dbReference type="EMBL" id="JAXCGZ010022860">
    <property type="protein sequence ID" value="KAK7021977.1"/>
    <property type="molecule type" value="Genomic_DNA"/>
</dbReference>
<dbReference type="PANTHER" id="PTHR21461">
    <property type="entry name" value="GLYCOSYLTRANSFERASE FAMILY 92 PROTEIN"/>
    <property type="match status" value="1"/>
</dbReference>
<keyword evidence="3 8" id="KW-0328">Glycosyltransferase</keyword>
<evidence type="ECO:0000256" key="8">
    <source>
        <dbReference type="RuleBase" id="RU366017"/>
    </source>
</evidence>
<comment type="caution">
    <text evidence="9">The sequence shown here is derived from an EMBL/GenBank/DDBJ whole genome shotgun (WGS) entry which is preliminary data.</text>
</comment>
<dbReference type="AlphaFoldDB" id="A0AAN8ZP91"/>
<keyword evidence="5" id="KW-0812">Transmembrane</keyword>
<dbReference type="PANTHER" id="PTHR21461:SF83">
    <property type="entry name" value="GLYCOSYLTRANSFERASE FAMILY 92 PROTEIN"/>
    <property type="match status" value="1"/>
</dbReference>
<evidence type="ECO:0000256" key="6">
    <source>
        <dbReference type="ARBA" id="ARBA00022989"/>
    </source>
</evidence>
<keyword evidence="10" id="KW-1185">Reference proteome</keyword>
<evidence type="ECO:0000256" key="5">
    <source>
        <dbReference type="ARBA" id="ARBA00022692"/>
    </source>
</evidence>
<evidence type="ECO:0000256" key="4">
    <source>
        <dbReference type="ARBA" id="ARBA00022679"/>
    </source>
</evidence>
<evidence type="ECO:0000256" key="3">
    <source>
        <dbReference type="ARBA" id="ARBA00022676"/>
    </source>
</evidence>
<reference evidence="9 10" key="1">
    <citation type="submission" date="2023-11" db="EMBL/GenBank/DDBJ databases">
        <title>Halocaridina rubra genome assembly.</title>
        <authorList>
            <person name="Smith C."/>
        </authorList>
    </citation>
    <scope>NUCLEOTIDE SEQUENCE [LARGE SCALE GENOMIC DNA]</scope>
    <source>
        <strain evidence="9">EP-1</strain>
        <tissue evidence="9">Whole</tissue>
    </source>
</reference>